<dbReference type="PROSITE" id="PS00455">
    <property type="entry name" value="AMP_BINDING"/>
    <property type="match status" value="1"/>
</dbReference>
<dbReference type="PANTHER" id="PTHR44845">
    <property type="entry name" value="CARRIER DOMAIN-CONTAINING PROTEIN"/>
    <property type="match status" value="1"/>
</dbReference>
<proteinExistence type="predicted"/>
<name>A0AAW0ZWU2_9HYME</name>
<dbReference type="SUPFAM" id="SSF47336">
    <property type="entry name" value="ACP-like"/>
    <property type="match status" value="1"/>
</dbReference>
<feature type="domain" description="Carrier" evidence="4">
    <location>
        <begin position="571"/>
        <end position="629"/>
    </location>
</feature>
<dbReference type="InterPro" id="IPR009081">
    <property type="entry name" value="PP-bd_ACP"/>
</dbReference>
<comment type="caution">
    <text evidence="5">The sequence shown here is derived from an EMBL/GenBank/DDBJ whole genome shotgun (WGS) entry which is preliminary data.</text>
</comment>
<gene>
    <name evidence="5" type="ORF">QLX08_005797</name>
</gene>
<evidence type="ECO:0008006" key="7">
    <source>
        <dbReference type="Google" id="ProtNLM"/>
    </source>
</evidence>
<evidence type="ECO:0000313" key="5">
    <source>
        <dbReference type="EMBL" id="KAK9302058.1"/>
    </source>
</evidence>
<dbReference type="CDD" id="cd05930">
    <property type="entry name" value="A_NRPS"/>
    <property type="match status" value="1"/>
</dbReference>
<dbReference type="EMBL" id="JAWNGG020000100">
    <property type="protein sequence ID" value="KAK9302058.1"/>
    <property type="molecule type" value="Genomic_DNA"/>
</dbReference>
<dbReference type="Pfam" id="PF00550">
    <property type="entry name" value="PP-binding"/>
    <property type="match status" value="1"/>
</dbReference>
<dbReference type="InterPro" id="IPR045851">
    <property type="entry name" value="AMP-bd_C_sf"/>
</dbReference>
<organism evidence="5 6">
    <name type="scientific">Tetragonisca angustula</name>
    <dbReference type="NCBI Taxonomy" id="166442"/>
    <lineage>
        <taxon>Eukaryota</taxon>
        <taxon>Metazoa</taxon>
        <taxon>Ecdysozoa</taxon>
        <taxon>Arthropoda</taxon>
        <taxon>Hexapoda</taxon>
        <taxon>Insecta</taxon>
        <taxon>Pterygota</taxon>
        <taxon>Neoptera</taxon>
        <taxon>Endopterygota</taxon>
        <taxon>Hymenoptera</taxon>
        <taxon>Apocrita</taxon>
        <taxon>Aculeata</taxon>
        <taxon>Apoidea</taxon>
        <taxon>Anthophila</taxon>
        <taxon>Apidae</taxon>
        <taxon>Tetragonisca</taxon>
    </lineage>
</organism>
<dbReference type="InterPro" id="IPR000873">
    <property type="entry name" value="AMP-dep_synth/lig_dom"/>
</dbReference>
<dbReference type="Pfam" id="PF00501">
    <property type="entry name" value="AMP-binding"/>
    <property type="match status" value="1"/>
</dbReference>
<dbReference type="Gene3D" id="3.40.630.30">
    <property type="match status" value="1"/>
</dbReference>
<evidence type="ECO:0000259" key="4">
    <source>
        <dbReference type="Pfam" id="PF00550"/>
    </source>
</evidence>
<sequence length="860" mass="97271">MGTIQQQSVLKGRQTSNAGKEKDLLHKLYSQAAANYSDQLAIHYEDDEGQEYAVSYGELNELSNKLARALQKLEKPENSSKSFVAVCMKPSHRLPTVLMAILKAGMAYLPLDAEFPMARMKHVLQEAKPFTVVIEQGANPSIYEGTNTITYEQLLKQSEVEEKKDLEYDEDPERTAIVLYTSGSTGTPKGVLLPHATVLNRLQWQWQELPYAEDEERCIFKTSLTFVDSVCEIWGPLLQGRTLVVIPKHVTRDPERFISALEKHKIQRLVLVPSLLHSVLMYLSLRTKDDALRSLRLWVCSGETLPVSLADQFFATFENGNKILANFYGSTEIMGDVTYHLLSNRKQLQNVERVPIGKPLDNCVIYIVNKEMRLVPQGEVGELIVAGRNLATGYIRDDESRKFHDNPYAIDLEYSRIYCTGDYARISKGVIVYEGRMDSQIKIRGHRVDLMEVEKAVSRGPGVNEVVVLCYKPGELSQALLAFVTITNDSSTCTLDIETFLQATLPVYMLPRIIIVDNIPLLTNGKTDRQALLKQYESSNLNNENEQCMNCDYTDIPEKDLAKAKVLFPTVASVIGAGGRADVTISANFYELGGNSLNSIYTVTKLRDQGYEIGITEFITAKCLGEVLDRMKISTDDEPLENGLNEEEHIFEMLNDSHKEDVIEIITESFYSKADLEQWLMPDITKEDYNTMMEILWNPLVEKDLSFVVKSAKDGRTIGVGLNFDLWDEPELILDSKLMVVFEFLEYLEAPIRERKLPKGKGQIIHNFMMTTSSDLNPAENVIMMREMEEYCLQLAKRKEFAGIFTTNTSPLTQQLGTDVFEYETMLTYQVNRYTAPDGAKPFEKAPDSQLAICSLKMIA</sequence>
<keyword evidence="6" id="KW-1185">Reference proteome</keyword>
<protein>
    <recommendedName>
        <fullName evidence="7">Tyrocidine synthase 3</fullName>
    </recommendedName>
</protein>
<dbReference type="InterPro" id="IPR020845">
    <property type="entry name" value="AMP-binding_CS"/>
</dbReference>
<dbReference type="InterPro" id="IPR010071">
    <property type="entry name" value="AA_adenyl_dom"/>
</dbReference>
<keyword evidence="1" id="KW-0596">Phosphopantetheine</keyword>
<dbReference type="AlphaFoldDB" id="A0AAW0ZWU2"/>
<evidence type="ECO:0000256" key="1">
    <source>
        <dbReference type="ARBA" id="ARBA00022450"/>
    </source>
</evidence>
<evidence type="ECO:0000313" key="6">
    <source>
        <dbReference type="Proteomes" id="UP001432146"/>
    </source>
</evidence>
<evidence type="ECO:0000259" key="3">
    <source>
        <dbReference type="Pfam" id="PF00501"/>
    </source>
</evidence>
<keyword evidence="2" id="KW-0597">Phosphoprotein</keyword>
<dbReference type="Gene3D" id="3.30.300.30">
    <property type="match status" value="1"/>
</dbReference>
<feature type="domain" description="AMP-dependent synthetase/ligase" evidence="3">
    <location>
        <begin position="31"/>
        <end position="394"/>
    </location>
</feature>
<dbReference type="NCBIfam" id="TIGR01733">
    <property type="entry name" value="AA-adenyl-dom"/>
    <property type="match status" value="1"/>
</dbReference>
<reference evidence="5 6" key="1">
    <citation type="submission" date="2024-05" db="EMBL/GenBank/DDBJ databases">
        <title>The nuclear and mitochondrial genome assemblies of Tetragonisca angustula (Apidae: Meliponini), a tiny yet remarkable pollinator in the Neotropics.</title>
        <authorList>
            <person name="Ferrari R."/>
            <person name="Ricardo P.C."/>
            <person name="Dias F.C."/>
            <person name="Araujo N.S."/>
            <person name="Soares D.O."/>
            <person name="Zhou Q.-S."/>
            <person name="Zhu C.-D."/>
            <person name="Coutinho L."/>
            <person name="Airas M.C."/>
            <person name="Batista T.M."/>
        </authorList>
    </citation>
    <scope>NUCLEOTIDE SEQUENCE [LARGE SCALE GENOMIC DNA]</scope>
    <source>
        <strain evidence="5">ASF017062</strain>
        <tissue evidence="5">Abdomen</tissue>
    </source>
</reference>
<dbReference type="Gene3D" id="3.40.50.12780">
    <property type="entry name" value="N-terminal domain of ligase-like"/>
    <property type="match status" value="1"/>
</dbReference>
<dbReference type="Proteomes" id="UP001432146">
    <property type="component" value="Unassembled WGS sequence"/>
</dbReference>
<dbReference type="SUPFAM" id="SSF56801">
    <property type="entry name" value="Acetyl-CoA synthetase-like"/>
    <property type="match status" value="1"/>
</dbReference>
<accession>A0AAW0ZWU2</accession>
<dbReference type="InterPro" id="IPR036736">
    <property type="entry name" value="ACP-like_sf"/>
</dbReference>
<dbReference type="Gene3D" id="1.10.1200.10">
    <property type="entry name" value="ACP-like"/>
    <property type="match status" value="1"/>
</dbReference>
<evidence type="ECO:0000256" key="2">
    <source>
        <dbReference type="ARBA" id="ARBA00022553"/>
    </source>
</evidence>
<dbReference type="PANTHER" id="PTHR44845:SF6">
    <property type="entry name" value="BETA-ALANINE-ACTIVATING ENZYME"/>
    <property type="match status" value="1"/>
</dbReference>
<dbReference type="InterPro" id="IPR042099">
    <property type="entry name" value="ANL_N_sf"/>
</dbReference>